<keyword evidence="10" id="KW-0560">Oxidoreductase</keyword>
<feature type="domain" description="Thioester reductase (TE)" evidence="12">
    <location>
        <begin position="20"/>
        <end position="291"/>
    </location>
</feature>
<evidence type="ECO:0000259" key="12">
    <source>
        <dbReference type="Pfam" id="PF07993"/>
    </source>
</evidence>
<dbReference type="CDD" id="cd05236">
    <property type="entry name" value="FAR-N_SDR_e"/>
    <property type="match status" value="1"/>
</dbReference>
<dbReference type="Proteomes" id="UP001153636">
    <property type="component" value="Chromosome 17"/>
</dbReference>
<dbReference type="InterPro" id="IPR036291">
    <property type="entry name" value="NAD(P)-bd_dom_sf"/>
</dbReference>
<reference evidence="13" key="1">
    <citation type="submission" date="2022-01" db="EMBL/GenBank/DDBJ databases">
        <authorList>
            <person name="King R."/>
        </authorList>
    </citation>
    <scope>NUCLEOTIDE SEQUENCE</scope>
</reference>
<dbReference type="EC" id="1.2.1.84" evidence="10"/>
<evidence type="ECO:0000256" key="3">
    <source>
        <dbReference type="ARBA" id="ARBA00022516"/>
    </source>
</evidence>
<dbReference type="GO" id="GO:0016020">
    <property type="term" value="C:membrane"/>
    <property type="evidence" value="ECO:0007669"/>
    <property type="project" value="UniProtKB-SubCell"/>
</dbReference>
<evidence type="ECO:0000256" key="4">
    <source>
        <dbReference type="ARBA" id="ARBA00022692"/>
    </source>
</evidence>
<sequence length="501" mass="57627">MSDSLPDRISEIFNGSTIFITGATGLVGKALIDKILRYCDIKKIYILVREKKGKLPNERVKELFSNVLFKKLLELDPNAPQKVTVIPGDVTELDLGISEENRAILIKEVDYIIHSAATVRFNDSLKYAVTMNTRGTKFALELAEQCEHLKLFVHVSTAYAFPNQDEITFEKEYKAPGNPHEIMTSFNWLKEEAFTPELTKRLLGDIPNTYTYSKALTEALVYEKVGKIPLIICRPAIVIPAFKDPIPGWTNNLQGPAGLFVGAGKGVIRSVYMDNKTYANFAPIDCTVSAIMMFCWHYLSTKNSQYIFNVCMPQSDLQITWEQILDTAREVVETRVPFNMMLWYPGGGPTKSRFYHRFRIILFQIIPALLIDFLLLIVGQKPALFAIQMRILKGIETYEYYLTRPWNFETTSIETIRTKLNNRELENYQLQSETKDIKEYLTNCVLYCRRHLLKETDDMLPAARRNMKIMYVLDKVAKGLFLYIVGYYLYKLFMILFSGVV</sequence>
<evidence type="ECO:0000256" key="7">
    <source>
        <dbReference type="ARBA" id="ARBA00023098"/>
    </source>
</evidence>
<dbReference type="EMBL" id="OV651829">
    <property type="protein sequence ID" value="CAH1104621.1"/>
    <property type="molecule type" value="Genomic_DNA"/>
</dbReference>
<evidence type="ECO:0000313" key="14">
    <source>
        <dbReference type="Proteomes" id="UP001153636"/>
    </source>
</evidence>
<dbReference type="PANTHER" id="PTHR11011">
    <property type="entry name" value="MALE STERILITY PROTEIN 2-RELATED"/>
    <property type="match status" value="1"/>
</dbReference>
<keyword evidence="6 10" id="KW-1133">Transmembrane helix</keyword>
<dbReference type="CDD" id="cd09071">
    <property type="entry name" value="FAR_C"/>
    <property type="match status" value="1"/>
</dbReference>
<gene>
    <name evidence="13" type="ORF">PSYICH_LOCUS5625</name>
</gene>
<keyword evidence="3 10" id="KW-0444">Lipid biosynthesis</keyword>
<feature type="transmembrane region" description="Helical" evidence="10">
    <location>
        <begin position="12"/>
        <end position="32"/>
    </location>
</feature>
<evidence type="ECO:0000256" key="10">
    <source>
        <dbReference type="RuleBase" id="RU363097"/>
    </source>
</evidence>
<feature type="domain" description="Fatty acyl-CoA reductase C-terminal" evidence="11">
    <location>
        <begin position="363"/>
        <end position="455"/>
    </location>
</feature>
<organism evidence="13 14">
    <name type="scientific">Psylliodes chrysocephalus</name>
    <dbReference type="NCBI Taxonomy" id="3402493"/>
    <lineage>
        <taxon>Eukaryota</taxon>
        <taxon>Metazoa</taxon>
        <taxon>Ecdysozoa</taxon>
        <taxon>Arthropoda</taxon>
        <taxon>Hexapoda</taxon>
        <taxon>Insecta</taxon>
        <taxon>Pterygota</taxon>
        <taxon>Neoptera</taxon>
        <taxon>Endopterygota</taxon>
        <taxon>Coleoptera</taxon>
        <taxon>Polyphaga</taxon>
        <taxon>Cucujiformia</taxon>
        <taxon>Chrysomeloidea</taxon>
        <taxon>Chrysomelidae</taxon>
        <taxon>Galerucinae</taxon>
        <taxon>Alticini</taxon>
        <taxon>Psylliodes</taxon>
    </lineage>
</organism>
<evidence type="ECO:0000256" key="6">
    <source>
        <dbReference type="ARBA" id="ARBA00022989"/>
    </source>
</evidence>
<dbReference type="GO" id="GO:0080019">
    <property type="term" value="F:alcohol-forming very long-chain fatty acyl-CoA reductase activity"/>
    <property type="evidence" value="ECO:0007669"/>
    <property type="project" value="InterPro"/>
</dbReference>
<protein>
    <recommendedName>
        <fullName evidence="10">Fatty acyl-CoA reductase</fullName>
        <ecNumber evidence="10">1.2.1.84</ecNumber>
    </recommendedName>
</protein>
<evidence type="ECO:0000256" key="8">
    <source>
        <dbReference type="ARBA" id="ARBA00023136"/>
    </source>
</evidence>
<dbReference type="SUPFAM" id="SSF51735">
    <property type="entry name" value="NAD(P)-binding Rossmann-fold domains"/>
    <property type="match status" value="1"/>
</dbReference>
<keyword evidence="4 10" id="KW-0812">Transmembrane</keyword>
<dbReference type="Pfam" id="PF03015">
    <property type="entry name" value="Sterile"/>
    <property type="match status" value="1"/>
</dbReference>
<evidence type="ECO:0000259" key="11">
    <source>
        <dbReference type="Pfam" id="PF03015"/>
    </source>
</evidence>
<dbReference type="GO" id="GO:0102965">
    <property type="term" value="F:alcohol-forming long-chain fatty acyl-CoA reductase activity"/>
    <property type="evidence" value="ECO:0007669"/>
    <property type="project" value="UniProtKB-EC"/>
</dbReference>
<name>A0A9P0CUS2_9CUCU</name>
<keyword evidence="7 10" id="KW-0443">Lipid metabolism</keyword>
<dbReference type="InterPro" id="IPR026055">
    <property type="entry name" value="FAR"/>
</dbReference>
<accession>A0A9P0CUS2</accession>
<evidence type="ECO:0000313" key="13">
    <source>
        <dbReference type="EMBL" id="CAH1104621.1"/>
    </source>
</evidence>
<dbReference type="InterPro" id="IPR033640">
    <property type="entry name" value="FAR_C"/>
</dbReference>
<keyword evidence="14" id="KW-1185">Reference proteome</keyword>
<dbReference type="OrthoDB" id="429813at2759"/>
<feature type="transmembrane region" description="Helical" evidence="10">
    <location>
        <begin position="480"/>
        <end position="500"/>
    </location>
</feature>
<dbReference type="Gene3D" id="3.40.50.720">
    <property type="entry name" value="NAD(P)-binding Rossmann-like Domain"/>
    <property type="match status" value="1"/>
</dbReference>
<feature type="transmembrane region" description="Helical" evidence="10">
    <location>
        <begin position="360"/>
        <end position="379"/>
    </location>
</feature>
<evidence type="ECO:0000256" key="9">
    <source>
        <dbReference type="ARBA" id="ARBA00052530"/>
    </source>
</evidence>
<dbReference type="FunFam" id="3.40.50.720:FF:000143">
    <property type="entry name" value="Fatty acyl-CoA reductase"/>
    <property type="match status" value="1"/>
</dbReference>
<comment type="similarity">
    <text evidence="2 10">Belongs to the fatty acyl-CoA reductase family.</text>
</comment>
<dbReference type="InterPro" id="IPR013120">
    <property type="entry name" value="FAR_NAD-bd"/>
</dbReference>
<keyword evidence="8 10" id="KW-0472">Membrane</keyword>
<evidence type="ECO:0000256" key="1">
    <source>
        <dbReference type="ARBA" id="ARBA00004141"/>
    </source>
</evidence>
<proteinExistence type="inferred from homology"/>
<keyword evidence="5 10" id="KW-0521">NADP</keyword>
<comment type="catalytic activity">
    <reaction evidence="9 10">
        <text>a long-chain fatty acyl-CoA + 2 NADPH + 2 H(+) = a long-chain primary fatty alcohol + 2 NADP(+) + CoA</text>
        <dbReference type="Rhea" id="RHEA:52716"/>
        <dbReference type="ChEBI" id="CHEBI:15378"/>
        <dbReference type="ChEBI" id="CHEBI:57287"/>
        <dbReference type="ChEBI" id="CHEBI:57783"/>
        <dbReference type="ChEBI" id="CHEBI:58349"/>
        <dbReference type="ChEBI" id="CHEBI:77396"/>
        <dbReference type="ChEBI" id="CHEBI:83139"/>
        <dbReference type="EC" id="1.2.1.84"/>
    </reaction>
</comment>
<evidence type="ECO:0000256" key="2">
    <source>
        <dbReference type="ARBA" id="ARBA00005928"/>
    </source>
</evidence>
<feature type="transmembrane region" description="Helical" evidence="10">
    <location>
        <begin position="278"/>
        <end position="299"/>
    </location>
</feature>
<dbReference type="GO" id="GO:0035336">
    <property type="term" value="P:long-chain fatty-acyl-CoA metabolic process"/>
    <property type="evidence" value="ECO:0007669"/>
    <property type="project" value="TreeGrafter"/>
</dbReference>
<comment type="function">
    <text evidence="10">Catalyzes the reduction of fatty acyl-CoA to fatty alcohols.</text>
</comment>
<dbReference type="Pfam" id="PF07993">
    <property type="entry name" value="NAD_binding_4"/>
    <property type="match status" value="1"/>
</dbReference>
<dbReference type="GO" id="GO:0005777">
    <property type="term" value="C:peroxisome"/>
    <property type="evidence" value="ECO:0007669"/>
    <property type="project" value="TreeGrafter"/>
</dbReference>
<evidence type="ECO:0000256" key="5">
    <source>
        <dbReference type="ARBA" id="ARBA00022857"/>
    </source>
</evidence>
<dbReference type="AlphaFoldDB" id="A0A9P0CUS2"/>
<dbReference type="PANTHER" id="PTHR11011:SF61">
    <property type="entry name" value="FATTY ACYL-COA REDUCTASE"/>
    <property type="match status" value="1"/>
</dbReference>
<comment type="subcellular location">
    <subcellularLocation>
        <location evidence="1">Membrane</location>
        <topology evidence="1">Multi-pass membrane protein</topology>
    </subcellularLocation>
</comment>